<keyword evidence="2" id="KW-0597">Phosphoprotein</keyword>
<feature type="transmembrane region" description="Helical" evidence="4">
    <location>
        <begin position="1462"/>
        <end position="1485"/>
    </location>
</feature>
<dbReference type="InterPro" id="IPR000873">
    <property type="entry name" value="AMP-dep_synth/lig_dom"/>
</dbReference>
<reference evidence="6" key="1">
    <citation type="submission" date="2021-12" db="EMBL/GenBank/DDBJ databases">
        <authorList>
            <person name="Zaccaron A."/>
            <person name="Stergiopoulos I."/>
        </authorList>
    </citation>
    <scope>NUCLEOTIDE SEQUENCE</scope>
    <source>
        <strain evidence="6">Race5_Kim</strain>
    </source>
</reference>
<feature type="domain" description="Carrier" evidence="5">
    <location>
        <begin position="771"/>
        <end position="848"/>
    </location>
</feature>
<evidence type="ECO:0000256" key="2">
    <source>
        <dbReference type="ARBA" id="ARBA00022553"/>
    </source>
</evidence>
<dbReference type="KEGG" id="ffu:CLAFUR5_04428"/>
<feature type="transmembrane region" description="Helical" evidence="4">
    <location>
        <begin position="927"/>
        <end position="952"/>
    </location>
</feature>
<dbReference type="InterPro" id="IPR042099">
    <property type="entry name" value="ANL_N_sf"/>
</dbReference>
<dbReference type="PANTHER" id="PTHR43201">
    <property type="entry name" value="ACYL-COA SYNTHETASE"/>
    <property type="match status" value="1"/>
</dbReference>
<organism evidence="6 7">
    <name type="scientific">Passalora fulva</name>
    <name type="common">Tomato leaf mold</name>
    <name type="synonym">Cladosporium fulvum</name>
    <dbReference type="NCBI Taxonomy" id="5499"/>
    <lineage>
        <taxon>Eukaryota</taxon>
        <taxon>Fungi</taxon>
        <taxon>Dikarya</taxon>
        <taxon>Ascomycota</taxon>
        <taxon>Pezizomycotina</taxon>
        <taxon>Dothideomycetes</taxon>
        <taxon>Dothideomycetidae</taxon>
        <taxon>Mycosphaerellales</taxon>
        <taxon>Mycosphaerellaceae</taxon>
        <taxon>Fulvia</taxon>
    </lineage>
</organism>
<dbReference type="RefSeq" id="XP_047760819.1">
    <property type="nucleotide sequence ID" value="XM_047903576.1"/>
</dbReference>
<dbReference type="Gene3D" id="3.40.50.12780">
    <property type="entry name" value="N-terminal domain of ligase-like"/>
    <property type="match status" value="1"/>
</dbReference>
<dbReference type="Gene3D" id="3.30.300.30">
    <property type="match status" value="1"/>
</dbReference>
<evidence type="ECO:0000313" key="7">
    <source>
        <dbReference type="Proteomes" id="UP000756132"/>
    </source>
</evidence>
<dbReference type="EMBL" id="CP090166">
    <property type="protein sequence ID" value="UJO16453.1"/>
    <property type="molecule type" value="Genomic_DNA"/>
</dbReference>
<dbReference type="PANTHER" id="PTHR43201:SF10">
    <property type="entry name" value="CARRIER DOMAIN-CONTAINING PROTEIN"/>
    <property type="match status" value="1"/>
</dbReference>
<dbReference type="InterPro" id="IPR009081">
    <property type="entry name" value="PP-bd_ACP"/>
</dbReference>
<dbReference type="OrthoDB" id="3633556at2759"/>
<feature type="transmembrane region" description="Helical" evidence="4">
    <location>
        <begin position="1521"/>
        <end position="1546"/>
    </location>
</feature>
<dbReference type="InterPro" id="IPR011004">
    <property type="entry name" value="Trimer_LpxA-like_sf"/>
</dbReference>
<evidence type="ECO:0000256" key="4">
    <source>
        <dbReference type="SAM" id="Phobius"/>
    </source>
</evidence>
<dbReference type="Pfam" id="PF00501">
    <property type="entry name" value="AMP-binding"/>
    <property type="match status" value="1"/>
</dbReference>
<evidence type="ECO:0000259" key="5">
    <source>
        <dbReference type="PROSITE" id="PS50075"/>
    </source>
</evidence>
<dbReference type="Gene3D" id="2.160.10.10">
    <property type="entry name" value="Hexapeptide repeat proteins"/>
    <property type="match status" value="2"/>
</dbReference>
<dbReference type="GO" id="GO:0031956">
    <property type="term" value="F:medium-chain fatty acid-CoA ligase activity"/>
    <property type="evidence" value="ECO:0007669"/>
    <property type="project" value="TreeGrafter"/>
</dbReference>
<dbReference type="Pfam" id="PF00550">
    <property type="entry name" value="PP-binding"/>
    <property type="match status" value="1"/>
</dbReference>
<keyword evidence="7" id="KW-1185">Reference proteome</keyword>
<dbReference type="InterPro" id="IPR045851">
    <property type="entry name" value="AMP-bd_C_sf"/>
</dbReference>
<dbReference type="Gene3D" id="1.10.1200.10">
    <property type="entry name" value="ACP-like"/>
    <property type="match status" value="1"/>
</dbReference>
<dbReference type="GO" id="GO:0006631">
    <property type="term" value="P:fatty acid metabolic process"/>
    <property type="evidence" value="ECO:0007669"/>
    <property type="project" value="TreeGrafter"/>
</dbReference>
<gene>
    <name evidence="6" type="ORF">CLAFUR5_04428</name>
</gene>
<dbReference type="InterPro" id="IPR020806">
    <property type="entry name" value="PKS_PP-bd"/>
</dbReference>
<keyword evidence="6" id="KW-0436">Ligase</keyword>
<dbReference type="SUPFAM" id="SSF56801">
    <property type="entry name" value="Acetyl-CoA synthetase-like"/>
    <property type="match status" value="1"/>
</dbReference>
<dbReference type="GO" id="GO:0031177">
    <property type="term" value="F:phosphopantetheine binding"/>
    <property type="evidence" value="ECO:0007669"/>
    <property type="project" value="InterPro"/>
</dbReference>
<evidence type="ECO:0000256" key="1">
    <source>
        <dbReference type="ARBA" id="ARBA00022450"/>
    </source>
</evidence>
<proteinExistence type="predicted"/>
<evidence type="ECO:0000313" key="6">
    <source>
        <dbReference type="EMBL" id="UJO16453.1"/>
    </source>
</evidence>
<dbReference type="InterPro" id="IPR036736">
    <property type="entry name" value="ACP-like_sf"/>
</dbReference>
<keyword evidence="1" id="KW-0596">Phosphopantetheine</keyword>
<reference evidence="6" key="2">
    <citation type="journal article" date="2022" name="Microb. Genom.">
        <title>A chromosome-scale genome assembly of the tomato pathogen Cladosporium fulvum reveals a compartmentalized genome architecture and the presence of a dispensable chromosome.</title>
        <authorList>
            <person name="Zaccaron A.Z."/>
            <person name="Chen L.H."/>
            <person name="Samaras A."/>
            <person name="Stergiopoulos I."/>
        </authorList>
    </citation>
    <scope>NUCLEOTIDE SEQUENCE</scope>
    <source>
        <strain evidence="6">Race5_Kim</strain>
    </source>
</reference>
<keyword evidence="4" id="KW-1133">Transmembrane helix</keyword>
<dbReference type="PROSITE" id="PS50075">
    <property type="entry name" value="CARRIER"/>
    <property type="match status" value="1"/>
</dbReference>
<dbReference type="GeneID" id="71984306"/>
<dbReference type="SUPFAM" id="SSF51161">
    <property type="entry name" value="Trimeric LpxA-like enzymes"/>
    <property type="match status" value="3"/>
</dbReference>
<sequence>MASFLLDHCLVETQEANYCRQYIDQSTQRRPINHEHILQHIPRAASSFGPLATLSTLLEAIPGPWPVLELQRTHTALWRLLPEEAKAGRATTTAHRLIDHSLQQCKTSYASLLDLYHPESSNIAIVDPETGRSAYHNKLATSIANFRLPLHSVPGQRKPVVAISLPNGPLLAMTVLATAAYYTAAPVAHGSGVGKEQFKADVLQSKSNLVLACITDVERLGLRDAWLKAANIPVLLVDLADDFTLILHNLEGREVKPNTIAQPVPNTADDTGIMLFTSGTSGTKKLVPLSIHSMVCGVAMVAESWGLSESMRCLNQMPLNHVGGLIRNLFAPVFTGGSVICCSAFDANLFWDCVEDYAPTWYYASPSMHQVILEAGAARPESIAKSQVRLICNAAGGLVPSLAIQLRETFSTRTIDCIVLPSYGMTECMPISTPPLDYRLEKTGTSGVSVGPEIGILDGRDRIQSSVGEVGRIAVRGAPVFGGYLKDNDIIDKSCFTPDGWFDTGDMGYLDDAGFLYITGRSKEVINRGGELISPFEVEEAIVAASSDSESPTYGKISKALALSVTHDVLQEVVGIAIAVPTGAKRPCLRSIQDSVKGVLSQVKVPVLVVYMEGGVPTNNNKVLRIKLADRLGLPTISDSTPPAGRYFEADCPPPNTPLSQKIQSQPLKVSHQDLHDACAELTPDCLEYHIKDNDFYPELILGRRNSTDTPTEGLSQHLLRMLPSQLNGYSVPSKVSELDEPLPRGVFGDVDEVALDKKLNSRNQSSGPSGDLSPFEATVCRVFADVLALPASDLDGDSDFFELGGDSMGAGRLLNALRKEYPLRLPINILFTNPKVHQLAQVIQYKLPKDHGKPQEQTIVCEPEFLPGCEQTCSSTNPLLMAMQLLPLVLFIPARRAMTWTVFLYILTETQLWVTNRSIPGRLLDLVIAISVGGAVTRIISPIVAILFKWFMIGKYQEGLYPMWGSYHNRWWMTQKVVQCCGLGVFSLFNWTRILYLRLMGVKIGRNVAVQKGIQFGEYDLITIGDNAVLERSKVRPFAAERNTSMYLGRIHIGANASIGVSSFVAAGTTVPDNACIGPNSSSWEVKEGADEANRDLCSSKIPDAHWTLEWIVGKPLELLVRFCGAIPWLGSLVALVIHEPEEAKDQLKGVIMWFASPNRVGFHYLALAANLAFGPFFFFFVVLIVKHFIDLCSGGKIQPSHVDNRSAWTQFRMQWLRTVMPALRFHKLTELFGTHYEATSVFARALGAKVGSHVYWPGTGPSVQDWDLLDIGNDVVFGSRSHMVTSDGTSSEYIKVRSGAMIADRVVLLPGVEIGDKAVMGSGAMTRRNKYYPPETTWVVNSTDSSPIEGPGKLSLNYKRASLKQTGADISGFNSTSTTLAFGETAPNSETSSMIDFQSRPGTSVPLVDIEKSKEINTSVRPLPNSRSNTDLSESEQRTPAESSSPFSRAFYEGKASYRVWGPFTIFFHSTIIIVVNGVFWNIGSVSAVQVVSWFYRHHDNNVIAYFFLDQRWFRPMSLYVFVLALIIGIATLQAIAVLIFIICAKWVLMGRRMPGNYDWDKSSYCQRWQLFMKLETFRRHCYGGHGILGLLTGTHWLVLYFRALGANIGKDCSLFSSGLPSLMFTEPDLITLGDRVAVDDASVVGHINTRGKFDLNPLSIGSRSVLRSGSRLLSGANMEDDSCLLEHTLVMAGDVVDAGTTNQGWPAKEFTGSRMPTMEARRYWGVKSV</sequence>
<name>A0A9Q8P7W2_PASFU</name>
<dbReference type="SUPFAM" id="SSF47336">
    <property type="entry name" value="ACP-like"/>
    <property type="match status" value="1"/>
</dbReference>
<dbReference type="SMART" id="SM00823">
    <property type="entry name" value="PKS_PP"/>
    <property type="match status" value="1"/>
</dbReference>
<evidence type="ECO:0000256" key="3">
    <source>
        <dbReference type="SAM" id="MobiDB-lite"/>
    </source>
</evidence>
<feature type="transmembrane region" description="Helical" evidence="4">
    <location>
        <begin position="1120"/>
        <end position="1139"/>
    </location>
</feature>
<keyword evidence="4" id="KW-0472">Membrane</keyword>
<protein>
    <submittedName>
        <fullName evidence="6">Oxalate--CoA ligase</fullName>
    </submittedName>
</protein>
<feature type="transmembrane region" description="Helical" evidence="4">
    <location>
        <begin position="1164"/>
        <end position="1187"/>
    </location>
</feature>
<keyword evidence="4" id="KW-0812">Transmembrane</keyword>
<feature type="region of interest" description="Disordered" evidence="3">
    <location>
        <begin position="1420"/>
        <end position="1448"/>
    </location>
</feature>
<dbReference type="Proteomes" id="UP000756132">
    <property type="component" value="Chromosome 4"/>
</dbReference>
<accession>A0A9Q8P7W2</accession>